<keyword evidence="1" id="KW-0472">Membrane</keyword>
<feature type="transmembrane region" description="Helical" evidence="1">
    <location>
        <begin position="57"/>
        <end position="77"/>
    </location>
</feature>
<name>A0ABT8R9D9_9BACT</name>
<feature type="transmembrane region" description="Helical" evidence="1">
    <location>
        <begin position="222"/>
        <end position="239"/>
    </location>
</feature>
<dbReference type="RefSeq" id="WP_302039380.1">
    <property type="nucleotide sequence ID" value="NZ_JAUKPO010000012.1"/>
</dbReference>
<comment type="caution">
    <text evidence="2">The sequence shown here is derived from an EMBL/GenBank/DDBJ whole genome shotgun (WGS) entry which is preliminary data.</text>
</comment>
<evidence type="ECO:0000313" key="3">
    <source>
        <dbReference type="Proteomes" id="UP001168528"/>
    </source>
</evidence>
<reference evidence="2" key="1">
    <citation type="submission" date="2023-07" db="EMBL/GenBank/DDBJ databases">
        <title>The genome sequence of Rhodocytophaga aerolata KACC 12507.</title>
        <authorList>
            <person name="Zhang X."/>
        </authorList>
    </citation>
    <scope>NUCLEOTIDE SEQUENCE</scope>
    <source>
        <strain evidence="2">KACC 12507</strain>
    </source>
</reference>
<dbReference type="Proteomes" id="UP001168528">
    <property type="component" value="Unassembled WGS sequence"/>
</dbReference>
<keyword evidence="3" id="KW-1185">Reference proteome</keyword>
<feature type="transmembrane region" description="Helical" evidence="1">
    <location>
        <begin position="98"/>
        <end position="122"/>
    </location>
</feature>
<dbReference type="EMBL" id="JAUKPO010000012">
    <property type="protein sequence ID" value="MDO1448579.1"/>
    <property type="molecule type" value="Genomic_DNA"/>
</dbReference>
<keyword evidence="1" id="KW-0812">Transmembrane</keyword>
<evidence type="ECO:0000256" key="1">
    <source>
        <dbReference type="SAM" id="Phobius"/>
    </source>
</evidence>
<accession>A0ABT8R9D9</accession>
<protein>
    <recommendedName>
        <fullName evidence="4">ABC transporter permease</fullName>
    </recommendedName>
</protein>
<feature type="transmembrane region" description="Helical" evidence="1">
    <location>
        <begin position="142"/>
        <end position="162"/>
    </location>
</feature>
<sequence>MNNIFDIGRLTKFIQRQAVLNAPPILIAAGAIFGTMLIVSILTGYYGPENMEGLKGFFLFVFFLGGFILTSNIFAELHTPLKSYFYLTLPVSTAEKLIGSWILTSPVYVVVFSVIAYLIYLIPTIMVGNSYPVPAFFDHDTFQAIGSYMVIQTVFFLGAAYFRKYNFLKTVLSLFLFQIFIGLYAGLLFWLLFGGGNVNDRDFDNGFKGSIENTVPQLAHVFFWYILGPFLLVVSYFSLKEREV</sequence>
<feature type="transmembrane region" description="Helical" evidence="1">
    <location>
        <begin position="20"/>
        <end position="45"/>
    </location>
</feature>
<proteinExistence type="predicted"/>
<gene>
    <name evidence="2" type="ORF">Q0590_20045</name>
</gene>
<evidence type="ECO:0000313" key="2">
    <source>
        <dbReference type="EMBL" id="MDO1448579.1"/>
    </source>
</evidence>
<feature type="transmembrane region" description="Helical" evidence="1">
    <location>
        <begin position="174"/>
        <end position="193"/>
    </location>
</feature>
<evidence type="ECO:0008006" key="4">
    <source>
        <dbReference type="Google" id="ProtNLM"/>
    </source>
</evidence>
<keyword evidence="1" id="KW-1133">Transmembrane helix</keyword>
<organism evidence="2 3">
    <name type="scientific">Rhodocytophaga aerolata</name>
    <dbReference type="NCBI Taxonomy" id="455078"/>
    <lineage>
        <taxon>Bacteria</taxon>
        <taxon>Pseudomonadati</taxon>
        <taxon>Bacteroidota</taxon>
        <taxon>Cytophagia</taxon>
        <taxon>Cytophagales</taxon>
        <taxon>Rhodocytophagaceae</taxon>
        <taxon>Rhodocytophaga</taxon>
    </lineage>
</organism>